<evidence type="ECO:0000256" key="8">
    <source>
        <dbReference type="ARBA" id="ARBA00023235"/>
    </source>
</evidence>
<dbReference type="InterPro" id="IPR014001">
    <property type="entry name" value="Helicase_ATP-bd"/>
</dbReference>
<feature type="domain" description="Helicase C-terminal" evidence="11">
    <location>
        <begin position="270"/>
        <end position="452"/>
    </location>
</feature>
<dbReference type="Pfam" id="PF00270">
    <property type="entry name" value="DEAD"/>
    <property type="match status" value="1"/>
</dbReference>
<evidence type="ECO:0000259" key="11">
    <source>
        <dbReference type="PROSITE" id="PS51194"/>
    </source>
</evidence>
<sequence>MARFSPATRDWFGGAFHAPTPAQVGAWDAVSSGEDALVVAPTGSGKTLAAFLWSLDRLAAEPLPEDPQHRCRVLYVSPLKALAVDVERNLRSPLTGIRASAERLGAPVPDITVGVRSGDTPAAERRTLALRPPDVLITTPESLFLVVTSKARESLLGVETVILDEIHAVAGTKRGAHLALTLERLDALLEKPAQRVGLSATVRPVQEVARFQSGGRPVRIVQPPSTKEFDVSVVVPVPDMSDLGTTTGEVVGSAAGEEQRRSIWPHVNERVVDLVAAHTSTLVFTNSRRLAERFTAQVNEEWAERNAPDEDEDATAAPQPRRTPAEVMAQAGTSAGVPPVLARAHHGSVSKEQRALIEDDLKSGRLPAVVATSSLELGIDMGAVDLVVQVESPPSVASGLQRLGRAGHQVGAVSRGVVFPKHKADLVQCAVVVERMVSGQIEALRVLSSPLDVLAQQVVAMCAMDDWTVDDLYALVRRTASFADLARGPFEATLDMLAGRYPSEEFAELRPRLVWDRVTDTLTGRPGAQRLAVTSGGTIPDRGLFGVFLAGSEGAGRRVGELDEEMVYETRVGDVITLGASSWQVQDITRDQVLVTPAPGRPGKLPFWHGDALGRPAELGRAVGAFVRELVRLGPDAARARCATAGLDEWATDNLLAYLGEQKEATGHVPDDRTIVVERFRDELGDWRVCVHSPFGGQVHAPWALALAARFRERHGLDVQAMHGDDGIVLRLPDVEVSGWGGPDDGLGFLGGGLGGGLGGFGGPPGADLGGDGDGGDGATGGGGAGAGGPAWPTAEPVAAPDVAELVVLDAEDVEDVVTQEIGGSALFASRFRECAARALLLPRRQPGRRQPLWQQRQRAASLLDVARRYPAFPIVLETVRECLQDVFDVPGLVTLMREVASGAVRVIEVETSTPSPFARSLLFGYVAQFLYEGDSPLAERRAAALSLDPQLLAELLGRGDGASLRDLLDPESVRTTEAELQRLVDERKARDAEDVADLLRVLGPMSTEEVAARSLEPQRAAEHLAALVAQRRAIEVRLGGRACTAAVEDAARLRDAVGAALPVGLPEAFLVPVPDPVGDLLARHARTHGPFTAAEVASRFGLGVAVAEQALRRLEQAGRITSGAIRPLEAGGSLDVLDFCDAGVLRVLRRRSLAALRQEVEPVTARDLARFLPAWQSVAVPEQAPDPRATRGGPTVRSTSARPARRGSGGVRGVDGLLRVVEQLAGARVPASALEPLVLPARVTDYQPAMLDELTAAGEVLWVGHAPMSGGDGWVSLHAAHTAHLTLPLAAAGETAATTAPGGRTPVAARAAGPAAVPAAGATAGGSDEPGGPADLAPAPGGAAADAEVATRVLDLLGSGGAFFFSRLSAAVGGGPGAAGHVAEADLVRVLWDLVWDGKVTNDTLSPLRALVAGGATHRTPAKAPRSRYRRAPRGPGSGGLLAARAATGPPVAAGRWSLVPPAGEDPTVRAAAVAEVLLDRYGVLTRGSVVAEEVPGGFAAVYRVLAAMEEAGRIRRGYFVEGLGAAQFATVGAVDRLRAGAGGAEEAAEEPDPWAVEPPAPVGRSGVVDTAAGPPVPQGPPGLVLAATDPANPYGAALPWPEREGHRAGRKAGALVVLVDGNLVLYVERGARTLLTYTDDEALLASGAEALAAAVRAGRLGRVTVTRADGEGVLDASAPVAALLEAAGFRATPRGLRAG</sequence>
<dbReference type="Pfam" id="PF23236">
    <property type="entry name" value="WHD_2nd_Lhr"/>
    <property type="match status" value="1"/>
</dbReference>
<feature type="region of interest" description="Disordered" evidence="9">
    <location>
        <begin position="1417"/>
        <end position="1438"/>
    </location>
</feature>
<dbReference type="SUPFAM" id="SSF52540">
    <property type="entry name" value="P-loop containing nucleoside triphosphate hydrolases"/>
    <property type="match status" value="1"/>
</dbReference>
<evidence type="ECO:0000259" key="10">
    <source>
        <dbReference type="PROSITE" id="PS51192"/>
    </source>
</evidence>
<dbReference type="PANTHER" id="PTHR47962">
    <property type="entry name" value="ATP-DEPENDENT HELICASE LHR-RELATED-RELATED"/>
    <property type="match status" value="1"/>
</dbReference>
<dbReference type="Pfam" id="PF23234">
    <property type="entry name" value="WHD_4th_Lhr"/>
    <property type="match status" value="1"/>
</dbReference>
<organism evidence="12 13">
    <name type="scientific">Aquipuribacter hungaricus</name>
    <dbReference type="NCBI Taxonomy" id="545624"/>
    <lineage>
        <taxon>Bacteria</taxon>
        <taxon>Bacillati</taxon>
        <taxon>Actinomycetota</taxon>
        <taxon>Actinomycetes</taxon>
        <taxon>Micrococcales</taxon>
        <taxon>Intrasporangiaceae</taxon>
        <taxon>Aquipuribacter</taxon>
    </lineage>
</organism>
<evidence type="ECO:0000256" key="4">
    <source>
        <dbReference type="ARBA" id="ARBA00022806"/>
    </source>
</evidence>
<keyword evidence="6" id="KW-0238">DNA-binding</keyword>
<dbReference type="Proteomes" id="UP001595685">
    <property type="component" value="Unassembled WGS sequence"/>
</dbReference>
<keyword evidence="5" id="KW-0067">ATP-binding</keyword>
<evidence type="ECO:0000256" key="3">
    <source>
        <dbReference type="ARBA" id="ARBA00022801"/>
    </source>
</evidence>
<evidence type="ECO:0000313" key="13">
    <source>
        <dbReference type="Proteomes" id="UP001595685"/>
    </source>
</evidence>
<evidence type="ECO:0000313" key="12">
    <source>
        <dbReference type="EMBL" id="MFC3690163.1"/>
    </source>
</evidence>
<dbReference type="InterPro" id="IPR013701">
    <property type="entry name" value="Lhr-like_DEAD/DEAH_assoc"/>
</dbReference>
<dbReference type="Pfam" id="PF08494">
    <property type="entry name" value="DEAD_assoc"/>
    <property type="match status" value="1"/>
</dbReference>
<reference evidence="13" key="1">
    <citation type="journal article" date="2019" name="Int. J. Syst. Evol. Microbiol.">
        <title>The Global Catalogue of Microorganisms (GCM) 10K type strain sequencing project: providing services to taxonomists for standard genome sequencing and annotation.</title>
        <authorList>
            <consortium name="The Broad Institute Genomics Platform"/>
            <consortium name="The Broad Institute Genome Sequencing Center for Infectious Disease"/>
            <person name="Wu L."/>
            <person name="Ma J."/>
        </authorList>
    </citation>
    <scope>NUCLEOTIDE SEQUENCE [LARGE SCALE GENOMIC DNA]</scope>
    <source>
        <strain evidence="13">NCAIM B.02333</strain>
    </source>
</reference>
<feature type="region of interest" description="Disordered" evidence="9">
    <location>
        <begin position="301"/>
        <end position="330"/>
    </location>
</feature>
<evidence type="ECO:0000256" key="1">
    <source>
        <dbReference type="ARBA" id="ARBA00022741"/>
    </source>
</evidence>
<keyword evidence="13" id="KW-1185">Reference proteome</keyword>
<dbReference type="Pfam" id="PF23235">
    <property type="entry name" value="WHD_3rd_Lhr"/>
    <property type="match status" value="1"/>
</dbReference>
<dbReference type="InterPro" id="IPR055367">
    <property type="entry name" value="WH4_Lhr"/>
</dbReference>
<keyword evidence="1" id="KW-0547">Nucleotide-binding</keyword>
<dbReference type="GO" id="GO:0004386">
    <property type="term" value="F:helicase activity"/>
    <property type="evidence" value="ECO:0007669"/>
    <property type="project" value="UniProtKB-KW"/>
</dbReference>
<evidence type="ECO:0000256" key="2">
    <source>
        <dbReference type="ARBA" id="ARBA00022763"/>
    </source>
</evidence>
<name>A0ABV7WNL9_9MICO</name>
<dbReference type="Gene3D" id="3.40.50.300">
    <property type="entry name" value="P-loop containing nucleotide triphosphate hydrolases"/>
    <property type="match status" value="2"/>
</dbReference>
<gene>
    <name evidence="12" type="ORF">ACFOLH_17595</name>
</gene>
<proteinExistence type="predicted"/>
<dbReference type="InterPro" id="IPR027417">
    <property type="entry name" value="P-loop_NTPase"/>
</dbReference>
<keyword evidence="2" id="KW-0227">DNA damage</keyword>
<comment type="caution">
    <text evidence="12">The sequence shown here is derived from an EMBL/GenBank/DDBJ whole genome shotgun (WGS) entry which is preliminary data.</text>
</comment>
<evidence type="ECO:0000256" key="9">
    <source>
        <dbReference type="SAM" id="MobiDB-lite"/>
    </source>
</evidence>
<dbReference type="PROSITE" id="PS51194">
    <property type="entry name" value="HELICASE_CTER"/>
    <property type="match status" value="1"/>
</dbReference>
<feature type="region of interest" description="Disordered" evidence="9">
    <location>
        <begin position="1319"/>
        <end position="1343"/>
    </location>
</feature>
<dbReference type="InterPro" id="IPR055368">
    <property type="entry name" value="WH3_Lhr"/>
</dbReference>
<accession>A0ABV7WNL9</accession>
<evidence type="ECO:0000256" key="7">
    <source>
        <dbReference type="ARBA" id="ARBA00023204"/>
    </source>
</evidence>
<dbReference type="SMART" id="SM00490">
    <property type="entry name" value="HELICc"/>
    <property type="match status" value="1"/>
</dbReference>
<dbReference type="Pfam" id="PF00271">
    <property type="entry name" value="Helicase_C"/>
    <property type="match status" value="1"/>
</dbReference>
<feature type="domain" description="Helicase ATP-binding" evidence="10">
    <location>
        <begin position="27"/>
        <end position="220"/>
    </location>
</feature>
<dbReference type="InterPro" id="IPR052511">
    <property type="entry name" value="ATP-dep_Helicase"/>
</dbReference>
<keyword evidence="4 12" id="KW-0347">Helicase</keyword>
<evidence type="ECO:0000256" key="6">
    <source>
        <dbReference type="ARBA" id="ARBA00023125"/>
    </source>
</evidence>
<feature type="region of interest" description="Disordered" evidence="9">
    <location>
        <begin position="761"/>
        <end position="790"/>
    </location>
</feature>
<dbReference type="RefSeq" id="WP_376985710.1">
    <property type="nucleotide sequence ID" value="NZ_JBHRWW010000017.1"/>
</dbReference>
<dbReference type="PANTHER" id="PTHR47962:SF5">
    <property type="entry name" value="ATP-DEPENDENT HELICASE LHR-RELATED"/>
    <property type="match status" value="1"/>
</dbReference>
<feature type="region of interest" description="Disordered" evidence="9">
    <location>
        <begin position="1183"/>
        <end position="1211"/>
    </location>
</feature>
<dbReference type="InterPro" id="IPR001650">
    <property type="entry name" value="Helicase_C-like"/>
</dbReference>
<keyword evidence="7" id="KW-0234">DNA repair</keyword>
<feature type="compositionally biased region" description="Gly residues" evidence="9">
    <location>
        <begin position="761"/>
        <end position="789"/>
    </location>
</feature>
<dbReference type="InterPro" id="IPR011545">
    <property type="entry name" value="DEAD/DEAH_box_helicase_dom"/>
</dbReference>
<dbReference type="InterPro" id="IPR045628">
    <property type="entry name" value="Lhr_WH_dom"/>
</dbReference>
<dbReference type="SMART" id="SM00487">
    <property type="entry name" value="DEXDc"/>
    <property type="match status" value="1"/>
</dbReference>
<protein>
    <submittedName>
        <fullName evidence="12">DEAD/DEAH box helicase</fullName>
    </submittedName>
</protein>
<keyword evidence="3" id="KW-0378">Hydrolase</keyword>
<dbReference type="InterPro" id="IPR055369">
    <property type="entry name" value="WH2_Lhr"/>
</dbReference>
<dbReference type="PROSITE" id="PS51192">
    <property type="entry name" value="HELICASE_ATP_BIND_1"/>
    <property type="match status" value="1"/>
</dbReference>
<dbReference type="Pfam" id="PF19306">
    <property type="entry name" value="WHD_Lhr"/>
    <property type="match status" value="1"/>
</dbReference>
<evidence type="ECO:0000256" key="5">
    <source>
        <dbReference type="ARBA" id="ARBA00022840"/>
    </source>
</evidence>
<keyword evidence="8" id="KW-0413">Isomerase</keyword>
<dbReference type="EMBL" id="JBHRWW010000017">
    <property type="protein sequence ID" value="MFC3690163.1"/>
    <property type="molecule type" value="Genomic_DNA"/>
</dbReference>